<comment type="caution">
    <text evidence="3">The sequence shown here is derived from an EMBL/GenBank/DDBJ whole genome shotgun (WGS) entry which is preliminary data.</text>
</comment>
<dbReference type="Pfam" id="PF00583">
    <property type="entry name" value="Acetyltransf_1"/>
    <property type="match status" value="1"/>
</dbReference>
<evidence type="ECO:0000313" key="4">
    <source>
        <dbReference type="Proteomes" id="UP000239352"/>
    </source>
</evidence>
<evidence type="ECO:0000259" key="2">
    <source>
        <dbReference type="PROSITE" id="PS51186"/>
    </source>
</evidence>
<keyword evidence="4" id="KW-1185">Reference proteome</keyword>
<dbReference type="InterPro" id="IPR000182">
    <property type="entry name" value="GNAT_dom"/>
</dbReference>
<feature type="domain" description="N-acetyltransferase" evidence="2">
    <location>
        <begin position="1"/>
        <end position="92"/>
    </location>
</feature>
<dbReference type="Proteomes" id="UP000239352">
    <property type="component" value="Unassembled WGS sequence"/>
</dbReference>
<dbReference type="RefSeq" id="WP_106115364.1">
    <property type="nucleotide sequence ID" value="NZ_PVSR01000068.1"/>
</dbReference>
<dbReference type="AlphaFoldDB" id="A0A2T0GRE5"/>
<evidence type="ECO:0000313" key="3">
    <source>
        <dbReference type="EMBL" id="PRW61682.1"/>
    </source>
</evidence>
<dbReference type="SUPFAM" id="SSF55729">
    <property type="entry name" value="Acyl-CoA N-acyltransferases (Nat)"/>
    <property type="match status" value="1"/>
</dbReference>
<dbReference type="InParanoid" id="A0A2T0GRE5"/>
<dbReference type="EMBL" id="PVSR01000068">
    <property type="protein sequence ID" value="PRW61682.1"/>
    <property type="molecule type" value="Genomic_DNA"/>
</dbReference>
<protein>
    <recommendedName>
        <fullName evidence="2">N-acetyltransferase domain-containing protein</fullName>
    </recommendedName>
</protein>
<dbReference type="Gene3D" id="3.40.630.30">
    <property type="match status" value="1"/>
</dbReference>
<name>A0A2T0GRE5_ACTMO</name>
<sequence>MGEGAAGIRTTKPRFVTWGVAPHAWGSRIGSRLVQALPAHLTNTGFARATLTVSTDNEPAVRLYRKHGWSPVGEPTPHPTTAKPEQRYRLDL</sequence>
<dbReference type="InterPro" id="IPR016181">
    <property type="entry name" value="Acyl_CoA_acyltransferase"/>
</dbReference>
<organism evidence="3 4">
    <name type="scientific">Actinopolyspora mortivallis</name>
    <dbReference type="NCBI Taxonomy" id="33906"/>
    <lineage>
        <taxon>Bacteria</taxon>
        <taxon>Bacillati</taxon>
        <taxon>Actinomycetota</taxon>
        <taxon>Actinomycetes</taxon>
        <taxon>Actinopolysporales</taxon>
        <taxon>Actinopolysporaceae</taxon>
        <taxon>Actinopolyspora</taxon>
    </lineage>
</organism>
<gene>
    <name evidence="3" type="ORF">CEP50_19475</name>
</gene>
<reference evidence="3 4" key="1">
    <citation type="submission" date="2018-03" db="EMBL/GenBank/DDBJ databases">
        <title>Actinopolyspora mortivallis from Sahara, screening for active biomolecules.</title>
        <authorList>
            <person name="Selama O."/>
            <person name="Wellington E.M.H."/>
            <person name="Hacene H."/>
        </authorList>
    </citation>
    <scope>NUCLEOTIDE SEQUENCE [LARGE SCALE GENOMIC DNA]</scope>
    <source>
        <strain evidence="3 4">M5A</strain>
    </source>
</reference>
<accession>A0A2T0GRE5</accession>
<dbReference type="PROSITE" id="PS51186">
    <property type="entry name" value="GNAT"/>
    <property type="match status" value="1"/>
</dbReference>
<dbReference type="GO" id="GO:0016747">
    <property type="term" value="F:acyltransferase activity, transferring groups other than amino-acyl groups"/>
    <property type="evidence" value="ECO:0007669"/>
    <property type="project" value="InterPro"/>
</dbReference>
<proteinExistence type="predicted"/>
<feature type="region of interest" description="Disordered" evidence="1">
    <location>
        <begin position="68"/>
        <end position="92"/>
    </location>
</feature>
<evidence type="ECO:0000256" key="1">
    <source>
        <dbReference type="SAM" id="MobiDB-lite"/>
    </source>
</evidence>